<organism evidence="1 2">
    <name type="scientific">Desulfomonile tiedjei</name>
    <dbReference type="NCBI Taxonomy" id="2358"/>
    <lineage>
        <taxon>Bacteria</taxon>
        <taxon>Pseudomonadati</taxon>
        <taxon>Thermodesulfobacteriota</taxon>
        <taxon>Desulfomonilia</taxon>
        <taxon>Desulfomonilales</taxon>
        <taxon>Desulfomonilaceae</taxon>
        <taxon>Desulfomonile</taxon>
    </lineage>
</organism>
<dbReference type="AlphaFoldDB" id="A0A9D6V233"/>
<comment type="caution">
    <text evidence="1">The sequence shown here is derived from an EMBL/GenBank/DDBJ whole genome shotgun (WGS) entry which is preliminary data.</text>
</comment>
<name>A0A9D6V233_9BACT</name>
<evidence type="ECO:0000313" key="2">
    <source>
        <dbReference type="Proteomes" id="UP000807825"/>
    </source>
</evidence>
<evidence type="ECO:0008006" key="3">
    <source>
        <dbReference type="Google" id="ProtNLM"/>
    </source>
</evidence>
<gene>
    <name evidence="1" type="ORF">HY912_07470</name>
</gene>
<sequence length="927" mass="102601">MSSYGLSGAWRIRGAVFFAVLAILVGGPDALIAAGTPVPGYAGWTYTISGGYTWYFYNDYGRFSFDNTTSKWLNYDQFGKKWQTLSGTGASGSYIFDGAWHNLNNGWSYLYTSVQAGNWAKSGSPRFRYNYSLGRWDGYDAYGGAWQTLSSTGRSSCFLGSGILNDLGNGWKYVYSYAADSGNWARSDSGAARFAYNYTSGRWSAYDPYGSTWRTLSSAGRSGSFVGSGTLNDIGNGWKYVYAYTSDGGNWARSDTGAARFAYNYTTGRWSEYDPAGWTWRNLTPVNRSAVFVGNGVSNDLGNGWSFLYTYSADQGQWSAGGADRFAYNYAQKRWYNQGTTGGWTTLGWSNVSSAFVGDGASHAIGDNWVFKYTSGTADWTNSSYEAQFRYNYSSGQWYDSGPYAGWMTMNWNPVSAAFWGDGTSYALGNNNWYFTFTPAGDLLWTNSSYAAQFKYDYAVGQWYHQGTFGGWATLGPQHHDLLFSVWGDSNDIGGLSYVFEGSVGRWTLSGVGQMTYNYSTGQWSVLDTTGSHWTTLGNTPQSASSPMEHLGHLLVDVNPTAEANPNWLTWYNNSLYFSADDGVHGRELWKWDGTTASLVYDIYASGSSDPRDLTQYNGVLYFDANDGSGYGRHLFKYDGTTLTELTNTILYSDATSVAVQYENVNDLIVFDNALYFSETYGVYDYGLFRYDGSAFAVFGSVYMNPGPEIPQAALADIPCLTIFDGALYFSGSWNYGTPPGPSALFRFDGSSFTALGNTNPPSMIPTYVGNLGVYNNALYFSAADSAGTYGLELYKYDGTSVTRVIDLNSGTASSEPVHLTEYNGALYFSAYDATGGGLFKYDGVTVTEAFDTAGWGHRPGVLTAYDGKLFFDLGNGRLYMHDGTYTYYVAPNMSTYYWYPEFNRYYVVDNGHFYFVDSTRSVWQWQ</sequence>
<dbReference type="EMBL" id="JACRDE010000206">
    <property type="protein sequence ID" value="MBI5249318.1"/>
    <property type="molecule type" value="Genomic_DNA"/>
</dbReference>
<proteinExistence type="predicted"/>
<dbReference type="Proteomes" id="UP000807825">
    <property type="component" value="Unassembled WGS sequence"/>
</dbReference>
<protein>
    <recommendedName>
        <fullName evidence="3">DUF5050 domain-containing protein</fullName>
    </recommendedName>
</protein>
<evidence type="ECO:0000313" key="1">
    <source>
        <dbReference type="EMBL" id="MBI5249318.1"/>
    </source>
</evidence>
<accession>A0A9D6V233</accession>
<reference evidence="1" key="1">
    <citation type="submission" date="2020-07" db="EMBL/GenBank/DDBJ databases">
        <title>Huge and variable diversity of episymbiotic CPR bacteria and DPANN archaea in groundwater ecosystems.</title>
        <authorList>
            <person name="He C.Y."/>
            <person name="Keren R."/>
            <person name="Whittaker M."/>
            <person name="Farag I.F."/>
            <person name="Doudna J."/>
            <person name="Cate J.H.D."/>
            <person name="Banfield J.F."/>
        </authorList>
    </citation>
    <scope>NUCLEOTIDE SEQUENCE</scope>
    <source>
        <strain evidence="1">NC_groundwater_1664_Pr3_B-0.1um_52_9</strain>
    </source>
</reference>